<dbReference type="InterPro" id="IPR036388">
    <property type="entry name" value="WH-like_DNA-bd_sf"/>
</dbReference>
<dbReference type="InterPro" id="IPR016032">
    <property type="entry name" value="Sig_transdc_resp-reg_C-effctor"/>
</dbReference>
<dbReference type="AlphaFoldDB" id="A0AAU8FNX9"/>
<organism evidence="4">
    <name type="scientific">Dyadobacter sp. 676</name>
    <dbReference type="NCBI Taxonomy" id="3088362"/>
    <lineage>
        <taxon>Bacteria</taxon>
        <taxon>Pseudomonadati</taxon>
        <taxon>Bacteroidota</taxon>
        <taxon>Cytophagia</taxon>
        <taxon>Cytophagales</taxon>
        <taxon>Spirosomataceae</taxon>
        <taxon>Dyadobacter</taxon>
    </lineage>
</organism>
<accession>A0AAU8FNX9</accession>
<dbReference type="GO" id="GO:0006355">
    <property type="term" value="P:regulation of DNA-templated transcription"/>
    <property type="evidence" value="ECO:0007669"/>
    <property type="project" value="InterPro"/>
</dbReference>
<sequence>MGDLKMGFQRLLLMIGLSGMISIAARANSDAVRFSENVNLALRRTVHLLLLANSDSTSKIEPVSQSDAGTFSVRINHALDYDKLPPLLQQSLEAYRIERPYNVALLDCETGTLRLGYQFFDLGRPGGVPCAGRAKDKSCYTLQIRFVPEAPRPTSNTWLLISFGGTLAALGFIAWNRSRHKNIQTPVQPVSGARLAFGHSWLDTGNQLLYNTEATQALTFREAKLLALFARNVNQVLERDFILKSVWEDEGVTVGRSVDVFVSRLRKLLAPDPLVKITAVHGIGYKMEVSS</sequence>
<dbReference type="GO" id="GO:0003677">
    <property type="term" value="F:DNA binding"/>
    <property type="evidence" value="ECO:0007669"/>
    <property type="project" value="UniProtKB-UniRule"/>
</dbReference>
<dbReference type="SUPFAM" id="SSF46894">
    <property type="entry name" value="C-terminal effector domain of the bipartite response regulators"/>
    <property type="match status" value="1"/>
</dbReference>
<feature type="DNA-binding region" description="OmpR/PhoB-type" evidence="2">
    <location>
        <begin position="192"/>
        <end position="289"/>
    </location>
</feature>
<feature type="domain" description="OmpR/PhoB-type" evidence="3">
    <location>
        <begin position="192"/>
        <end position="289"/>
    </location>
</feature>
<reference evidence="4" key="1">
    <citation type="submission" date="2024-06" db="EMBL/GenBank/DDBJ databases">
        <title>Sequencing and assembly of the genome of Dyadobacter sp. strain 676, a symbiont of Cyamopsis tetragonoloba.</title>
        <authorList>
            <person name="Guro P."/>
            <person name="Sazanova A."/>
            <person name="Kuznetsova I."/>
            <person name="Belimov A."/>
            <person name="Safronova V."/>
        </authorList>
    </citation>
    <scope>NUCLEOTIDE SEQUENCE</scope>
    <source>
        <strain evidence="4">676</strain>
    </source>
</reference>
<evidence type="ECO:0000256" key="1">
    <source>
        <dbReference type="ARBA" id="ARBA00023125"/>
    </source>
</evidence>
<evidence type="ECO:0000256" key="2">
    <source>
        <dbReference type="PROSITE-ProRule" id="PRU01091"/>
    </source>
</evidence>
<evidence type="ECO:0000313" key="4">
    <source>
        <dbReference type="EMBL" id="XCH26298.1"/>
    </source>
</evidence>
<dbReference type="RefSeq" id="WP_353721592.1">
    <property type="nucleotide sequence ID" value="NZ_CP159289.1"/>
</dbReference>
<dbReference type="Gene3D" id="1.10.10.10">
    <property type="entry name" value="Winged helix-like DNA-binding domain superfamily/Winged helix DNA-binding domain"/>
    <property type="match status" value="1"/>
</dbReference>
<keyword evidence="1 2" id="KW-0238">DNA-binding</keyword>
<name>A0AAU8FNX9_9BACT</name>
<dbReference type="SMART" id="SM00862">
    <property type="entry name" value="Trans_reg_C"/>
    <property type="match status" value="1"/>
</dbReference>
<evidence type="ECO:0000259" key="3">
    <source>
        <dbReference type="PROSITE" id="PS51755"/>
    </source>
</evidence>
<dbReference type="InterPro" id="IPR001867">
    <property type="entry name" value="OmpR/PhoB-type_DNA-bd"/>
</dbReference>
<protein>
    <submittedName>
        <fullName evidence="4">Winged helix-turn-helix domain-containing protein</fullName>
    </submittedName>
</protein>
<gene>
    <name evidence="4" type="ORF">ABV298_07810</name>
</gene>
<dbReference type="EMBL" id="CP159289">
    <property type="protein sequence ID" value="XCH26298.1"/>
    <property type="molecule type" value="Genomic_DNA"/>
</dbReference>
<dbReference type="CDD" id="cd00383">
    <property type="entry name" value="trans_reg_C"/>
    <property type="match status" value="1"/>
</dbReference>
<dbReference type="GO" id="GO:0000160">
    <property type="term" value="P:phosphorelay signal transduction system"/>
    <property type="evidence" value="ECO:0007669"/>
    <property type="project" value="InterPro"/>
</dbReference>
<dbReference type="Pfam" id="PF00486">
    <property type="entry name" value="Trans_reg_C"/>
    <property type="match status" value="1"/>
</dbReference>
<dbReference type="PROSITE" id="PS51755">
    <property type="entry name" value="OMPR_PHOB"/>
    <property type="match status" value="1"/>
</dbReference>
<proteinExistence type="predicted"/>